<dbReference type="CDD" id="cd19543">
    <property type="entry name" value="DCL_NRPS"/>
    <property type="match status" value="1"/>
</dbReference>
<dbReference type="InterPro" id="IPR010071">
    <property type="entry name" value="AA_adenyl_dom"/>
</dbReference>
<dbReference type="Proteomes" id="UP000064029">
    <property type="component" value="Unassembled WGS sequence"/>
</dbReference>
<dbReference type="GO" id="GO:0006633">
    <property type="term" value="P:fatty acid biosynthetic process"/>
    <property type="evidence" value="ECO:0007669"/>
    <property type="project" value="InterPro"/>
</dbReference>
<dbReference type="Pfam" id="PF00668">
    <property type="entry name" value="Condensation"/>
    <property type="match status" value="3"/>
</dbReference>
<dbReference type="Pfam" id="PF22621">
    <property type="entry name" value="CurL-like_PKS_C"/>
    <property type="match status" value="1"/>
</dbReference>
<evidence type="ECO:0000256" key="6">
    <source>
        <dbReference type="ARBA" id="ARBA00022679"/>
    </source>
</evidence>
<dbReference type="SUPFAM" id="SSF53901">
    <property type="entry name" value="Thiolase-like"/>
    <property type="match status" value="2"/>
</dbReference>
<dbReference type="FunFam" id="1.10.1200.10:FF:000005">
    <property type="entry name" value="Nonribosomal peptide synthetase 1"/>
    <property type="match status" value="1"/>
</dbReference>
<comment type="subcellular location">
    <subcellularLocation>
        <location evidence="2">Cytoplasm</location>
    </subcellularLocation>
</comment>
<evidence type="ECO:0000256" key="2">
    <source>
        <dbReference type="ARBA" id="ARBA00004496"/>
    </source>
</evidence>
<evidence type="ECO:0000259" key="12">
    <source>
        <dbReference type="PROSITE" id="PS50075"/>
    </source>
</evidence>
<dbReference type="Pfam" id="PF00501">
    <property type="entry name" value="AMP-binding"/>
    <property type="match status" value="1"/>
</dbReference>
<dbReference type="PROSITE" id="PS50075">
    <property type="entry name" value="CARRIER"/>
    <property type="match status" value="4"/>
</dbReference>
<dbReference type="SUPFAM" id="SSF52777">
    <property type="entry name" value="CoA-dependent acyltransferases"/>
    <property type="match status" value="6"/>
</dbReference>
<dbReference type="InterPro" id="IPR010060">
    <property type="entry name" value="NRPS_synth"/>
</dbReference>
<keyword evidence="8" id="KW-0175">Coiled coil</keyword>
<dbReference type="PROSITE" id="PS00012">
    <property type="entry name" value="PHOSPHOPANTETHEINE"/>
    <property type="match status" value="3"/>
</dbReference>
<keyword evidence="7" id="KW-0663">Pyridoxal phosphate</keyword>
<dbReference type="PROSITE" id="PS52004">
    <property type="entry name" value="KS3_2"/>
    <property type="match status" value="2"/>
</dbReference>
<dbReference type="Gene3D" id="3.40.50.1820">
    <property type="entry name" value="alpha/beta hydrolase"/>
    <property type="match status" value="1"/>
</dbReference>
<evidence type="ECO:0000256" key="11">
    <source>
        <dbReference type="SAM" id="MobiDB-lite"/>
    </source>
</evidence>
<gene>
    <name evidence="14" type="ORF">WJ33_24495</name>
</gene>
<evidence type="ECO:0000256" key="8">
    <source>
        <dbReference type="ARBA" id="ARBA00023054"/>
    </source>
</evidence>
<feature type="domain" description="Ketosynthase family 3 (KS3)" evidence="13">
    <location>
        <begin position="31"/>
        <end position="456"/>
    </location>
</feature>
<dbReference type="InterPro" id="IPR036291">
    <property type="entry name" value="NAD(P)-bd_dom_sf"/>
</dbReference>
<dbReference type="Gene3D" id="3.30.300.30">
    <property type="match status" value="1"/>
</dbReference>
<dbReference type="CDD" id="cd00833">
    <property type="entry name" value="PKS"/>
    <property type="match status" value="2"/>
</dbReference>
<dbReference type="InterPro" id="IPR000873">
    <property type="entry name" value="AMP-dep_synth/lig_dom"/>
</dbReference>
<feature type="region of interest" description="Disordered" evidence="11">
    <location>
        <begin position="4878"/>
        <end position="4915"/>
    </location>
</feature>
<dbReference type="InterPro" id="IPR014043">
    <property type="entry name" value="Acyl_transferase_dom"/>
</dbReference>
<dbReference type="OrthoDB" id="9778690at2"/>
<feature type="domain" description="Ketosynthase family 3 (KS3)" evidence="13">
    <location>
        <begin position="1411"/>
        <end position="1834"/>
    </location>
</feature>
<dbReference type="GO" id="GO:0008483">
    <property type="term" value="F:transaminase activity"/>
    <property type="evidence" value="ECO:0007669"/>
    <property type="project" value="InterPro"/>
</dbReference>
<keyword evidence="3" id="KW-0596">Phosphopantetheine</keyword>
<dbReference type="InterPro" id="IPR006162">
    <property type="entry name" value="Ppantetheine_attach_site"/>
</dbReference>
<dbReference type="Pfam" id="PF00975">
    <property type="entry name" value="Thioesterase"/>
    <property type="match status" value="1"/>
</dbReference>
<dbReference type="FunFam" id="3.40.50.980:FF:000002">
    <property type="entry name" value="Enterobactin synthetase component F"/>
    <property type="match status" value="1"/>
</dbReference>
<dbReference type="Pfam" id="PF02801">
    <property type="entry name" value="Ketoacyl-synt_C"/>
    <property type="match status" value="2"/>
</dbReference>
<dbReference type="CDD" id="cd19534">
    <property type="entry name" value="E_NRPS"/>
    <property type="match status" value="1"/>
</dbReference>
<dbReference type="CDD" id="cd19531">
    <property type="entry name" value="LCL_NRPS-like"/>
    <property type="match status" value="1"/>
</dbReference>
<dbReference type="InterPro" id="IPR016039">
    <property type="entry name" value="Thiolase-like"/>
</dbReference>
<feature type="compositionally biased region" description="Low complexity" evidence="11">
    <location>
        <begin position="4879"/>
        <end position="4888"/>
    </location>
</feature>
<dbReference type="FunFam" id="3.40.366.10:FF:000002">
    <property type="entry name" value="Probable polyketide synthase 2"/>
    <property type="match status" value="1"/>
</dbReference>
<dbReference type="FunFam" id="3.40.50.980:FF:000001">
    <property type="entry name" value="Non-ribosomal peptide synthetase"/>
    <property type="match status" value="1"/>
</dbReference>
<dbReference type="InterPro" id="IPR057326">
    <property type="entry name" value="KR_dom"/>
</dbReference>
<dbReference type="InterPro" id="IPR001242">
    <property type="entry name" value="Condensation_dom"/>
</dbReference>
<dbReference type="GO" id="GO:0030170">
    <property type="term" value="F:pyridoxal phosphate binding"/>
    <property type="evidence" value="ECO:0007669"/>
    <property type="project" value="InterPro"/>
</dbReference>
<dbReference type="SUPFAM" id="SSF52151">
    <property type="entry name" value="FabD/lysophospholipase-like"/>
    <property type="match status" value="2"/>
</dbReference>
<evidence type="ECO:0000313" key="14">
    <source>
        <dbReference type="EMBL" id="KVG67743.1"/>
    </source>
</evidence>
<dbReference type="FunFam" id="3.40.47.10:FF:000019">
    <property type="entry name" value="Polyketide synthase type I"/>
    <property type="match status" value="2"/>
</dbReference>
<dbReference type="InterPro" id="IPR036736">
    <property type="entry name" value="ACP-like_sf"/>
</dbReference>
<dbReference type="InterPro" id="IPR020806">
    <property type="entry name" value="PKS_PP-bd"/>
</dbReference>
<dbReference type="SMART" id="SM00823">
    <property type="entry name" value="PKS_PP"/>
    <property type="match status" value="4"/>
</dbReference>
<comment type="function">
    <text evidence="10">Involved in production of the polyketide antibiotic thailandamide.</text>
</comment>
<dbReference type="InterPro" id="IPR023213">
    <property type="entry name" value="CAT-like_dom_sf"/>
</dbReference>
<keyword evidence="5" id="KW-0597">Phosphoprotein</keyword>
<dbReference type="PANTHER" id="PTHR43775:SF37">
    <property type="entry name" value="SI:DKEY-61P9.11"/>
    <property type="match status" value="1"/>
</dbReference>
<comment type="cofactor">
    <cofactor evidence="1">
        <name>pantetheine 4'-phosphate</name>
        <dbReference type="ChEBI" id="CHEBI:47942"/>
    </cofactor>
</comment>
<dbReference type="NCBIfam" id="TIGR01733">
    <property type="entry name" value="AA-adenyl-dom"/>
    <property type="match status" value="1"/>
</dbReference>
<dbReference type="GO" id="GO:0004312">
    <property type="term" value="F:fatty acid synthase activity"/>
    <property type="evidence" value="ECO:0007669"/>
    <property type="project" value="TreeGrafter"/>
</dbReference>
<dbReference type="Gene3D" id="3.90.1150.10">
    <property type="entry name" value="Aspartate Aminotransferase, domain 1"/>
    <property type="match status" value="1"/>
</dbReference>
<dbReference type="InterPro" id="IPR016036">
    <property type="entry name" value="Malonyl_transacylase_ACP-bd"/>
</dbReference>
<dbReference type="Pfam" id="PF00109">
    <property type="entry name" value="ketoacyl-synt"/>
    <property type="match status" value="2"/>
</dbReference>
<dbReference type="InterPro" id="IPR009081">
    <property type="entry name" value="PP-bd_ACP"/>
</dbReference>
<feature type="region of interest" description="Disordered" evidence="11">
    <location>
        <begin position="1383"/>
        <end position="1407"/>
    </location>
</feature>
<keyword evidence="6" id="KW-0808">Transferase</keyword>
<sequence length="5281" mass="571456">MNAKATQALKAALDELRLRRAEIAALRSDRNEPIAVIGMACRFPGSSDTPAAFWQLLDHARDAVTEVPRERWDIDRYYDPDPAAPGKMATRHGAFIERVDQFDAAFFGIAPREATYLDPQQRLLLEVAWEALENAHLAPERFRQSATGVYVGITCFDHAIQVSNASTPSSSYAGTGSALNMAAGRLSFVLGLTGPSMAIDTACSSSLVCLHLACESLRSRETSMALAGGVNLMLSPEVMVSFSQARMLSPDGRCKTFDAAADGYVRGEGCGMVVLKRLADALADGDRVLGIVRGTAVDQGGAGGGLTVPSRDSQERVIRRALNQAGVAPGDVSYVEAHGTGTSLGDPIEVEALAGVYGPGRTASEPLVIGSVKTNIGHLESASGIAGLIKVLLSFEHDRIPAHLHFTQPNPHTPWQDIPIRVAADPVAWPRGERRRVAGLSAFGFSGTNAHAIVEEPPVAPEHDAQRSLLLLSARSEAALTALEQRYERAIAGAPPRELAAICRAAAVGRSHYPFRAAYASGVREPATASARTGKASRMGFMFASLDTGVARELHASEPLFRAAFERCSVPLSALDTDAGRFAAHFAWAELWKAWGIRPAIVSGHGVGEYVAACVAGVMSLADALRLAAARSDSEALRAALQDMPLARPSIRLISGSLGAEVTDEVTHPQYWLQQAGLPDQSDAPRTPEGLADGWLPPPCAGHALERALAALYVQGWQFDWNALFPASAQPATTLPNYPFERQRFSLDKTQSPVVGMDAGSIEEASRRLRTSGKYSDEVLNAFPELLHTAFAPAETAAPDANPLYHVVWEQQAALPSAPIAADAHPWLIFADESGAGERFAALLRARGASCALVRAGRDYAAPAEADAAWQVAPEQPDHFVRLLKEAAAPGQRIVFLWALDEAVGASRMSTALLHLVRALGTDEREWAASARPRIWVVTRDAVEAGEAPRVSGLAQAALVGLARGAMIEHPEWFGTAIDLDPAAPEDETQALLHEVLGESREEQVALRQGARYVARLNPLAPAETAALPVNPDSAYLITGGFGALGLHTARWLAAHGAGTLILVGRQGAASEESQQAIAALRDRNVTVRCERLDITDPAAVADFFAALRREGVPLRGIVHAAGIVGYKPIMQVEREELEAVLQPKVTGAWLLHQHSEPFPLDFFILFSSIASAWGSRDQAHYSAANRFLDALAHHRRHLGLPASSVNWGPWAQGGMTFPEAEALLRRVGIRSLAADRALDVLDHLPAVPQVAVVDIDLALFQGSYEARGPKPFLDRVRVDATPPSAPAMPAFSDKSPRERKRLLADTIDRAVAQVLGFGSATPDRDRGFFEMGMDSLMAVDLRAHLEKALGAPVSVALLFDHPTVNALADFLAELSSAAATDAPAAPTAPAQAASPRPAAPAVATREAGTPEPIAIVGMSCRFPGAAHDLDAYWQLLNDGVDAISEVPRERWDIDAYYDPDPEAPGRMYCRFGGFLDGVDQFDPAFFRITPREAAAMDPQQRLLLEVSHEALEHAGIPVDSLKGSRTGVFVGITTNDYANLQLRNGGGIDGYFFTGNPLNTAAGRISYGLGLQGPSMAIDTACSSSLTAIHTASQNLRSGECDLAIAGGVNLILSPDNSIAVSRTRALAPDGRCKTFDAAADGFVRSEGCGALVLKRLSDALAAGDRVLAVLRGSAVNHDGASSGFTAPNGRAQEEVIRKALGGIPAASVDYVEAHGTGTALGDPIEVQALATVFGAGRDAGRRLRVGSVKTNIGHTESAAGIAGVIKVVLSLNHERIPAHLHFRHPSPLVRWNELPIEICAEASAWPRGAQPRRAGVSAFGASGTNAHLVLEEAPAPARQATPSKHNVHPLVLSAKTPAALRELAARYQRRLEAEPGLDIAAVAFSASTGRSHFAHRLALPVSSLEDAIEKLRAFQAKEPAGATQPAPRVKMAFLFTGQGSQYAGMGRRLYDAYPVFRDAIDRCRAVADPLLDKPLLEVLSARNEDIHQTGYSQPALFSLQYALTTLLASFGVTPDAVMGHSVGEYAAACAAGIFSPEDGLRLIAERGRLMQALPRDGEMAAIFADLATVERAIEAYPHEVAVAAVNGPASIVISGKRERIAMLVDAFAAQDIRSVPLNTSHAFHSPLLEPMLDDFQAAAKAVRAARPAIPFYSNLTGAVMDEAPTDEYWRRHCREPVQFASSVERLAEAGFNLLVEIGPKPVLVNLARACCAPDAGIQFLGLQRPQVEQQALVEALSSLYAHGVDVDWASTETPALTRVALPSYPFQRSRTWFQKADTSMTQTSALPIAATPTQNRSGEVLEWLRGKIGELIQADPSTINIDLPFLEMGADSIVLIEAIRHIEKQYGVKLVMRRFFEDLATVQALAEYVADNLPAEAAPATAAAEPSTAEAAPILTAVPAPLAAAPAAPAEWVAVEGGSTVERVLREQNQLLSQVMSQQMELLRTSLTGHPDVRQTVAAQAVASVAPKAAVAVQAVASATKSTPSPKAAAEADNQPRKPMMPWGSPVEQRARGLSAVQQEHLESLIVRYTTRTRKSKDSVQASRSVLADSRATVGFRFSTKEMLYPIVGDRAAGSRLWDIDGNEYIDFTMGFGVHLFGHTPEFIQQQVTREWQRPLELGARSSLVGEVAARFARVTGLDRVAFSNTGTEAVMTAMRLARAVTGRDTIVMFTHSYHGHADGTLAAANAEGVTEAMAPGVPFGSVENMVLLDYGSDAALETIRGMASTIAAVLVEPVQSRNPSLQPVAFLKELRRITEEAGAALIFDEMITGFRVHPGGSQAMFGIRADLATYGKIIGGGLPLGVIAGSRRFMDAIDGGMWTYGDHSFPAADRTAFGGTFCQYPLAMSAALAVLEKIEQEGPALQAALNERTAQIAATLNAFFAEAEAPIKVTWFGSMFRFEFTENLDLFFYHMLEKGIYIWEWRTCFLSTAHTDADVDRFIRAVKDSVADLRRGGFIRPHSKHGTVAALSEAQRQLWVLSEVDPEGSLAYNVNTTLELNGRLDEAAMRAAVQGLVDRHEALRTTLTPDGSGQIVHPSLTLQIPLIDTDQDAWRDQESRQPFDLVNGPLFRAALVRLSSERHLLVMTAHHIICDGSTFGILLEDLARAYAGAAPAAAPLQFREYLKQIDGQRHSPEAKANREYWLAQCAGHAEPLNLPVDYPRPAVKTFHGERVSLHLDAEEAASLRAAARQNGCTLYMMLLAGFNLFLHRIAGQQEIVTGIPVTGRSVTGSDRLAGYCTHLLPLRSTLPDAATVASFLSGTRQNLLDALEHQDFPFAELVREIGAQRDLNAAPLVSAVFNLEPVSALPELPGLKVGLVAPLIRHTAFDLNVNVLDAGQELLIDCDYNTDLFEESTVQRFLGIYRKLLTSLAGDASAAVARLPLLSDAERDTLTVEWNRTDTDFGAAAEQPLHRLFEQQVERTPDAVAAIYDDASLTYAELNLRANRLAHHLIALGVAPDSLVGVAMERSLDMIVALLAILKAGGAYVPVDPDYPAERVRFMIDNAQLRWLLTQQHLLAALPDTDARLIVVDRDADDFAAALASNPAPALSGDNLAYMIYTSGSTGRPKGALNTHRAATNRILWMQHAYALGADDAVLQKTPFSFDVSVWEFFWPLVTGARLVFARPGGQRETDYLVDLIAREGITTVHFVPSMLRAFLDHPDLDAHCASLRRVVCSGEALPYDLQQRFFERLDARLYNLYGPTEAAVDVTAWECRRDDPHRNVPIGRPIANTRLYIVDAQMQPVPVGVAGELLIGGTPVGRGYHGEPELSAEKFIVDPFSADPQARLYRTGDLARYRADGNIEFLGRIDHQVKLRGLRIELGEIEATLREHPSVADCVVIAKTDGARTFLIAYVATASADVAELRGYLSGRLPDYMVPSRFVALPSLPLLPNGKINRKALPVPADPVDEARPDAPAVTPREILLASIWKDVLQLSSISIHDNFFELGGDSILSIQVISRANQAGLRITAKQLFQYQTIAQLAAAPEEQAAHAPTVSPLGEAPLTPVQHWFFDQDVDTPSHYNQTVLIQVPADIDESRLADAIRQVYEHHDALRLRFSRSAGRWTQEVVAVGDTPALFAKQAITGDAGERIAAMRAAAAEAEQGIDITHGPLLAARLFCIDGEPFARLFVAVHHLAVDGVSWRVLVEDLHAAYHGQPLSAKTTSFREWALHLQQLARSPAIGNEAPLWQALLSQHVEPMPVDYPAAGAANQVGDTASVSFELDEADTTALLRRLPRAYDTRINDVLLVALAQACSMVTGNARTRIDLESHGRHVSDAPLDLTRTVGWFTSIYPVVLDVDALQAPEDALRAARQQLRSISADGLGYSLLRYLNPDDAVRDNLAGLPNADILFNYHGQLDTVLQRSDGWSPAAEDLGSLRSGRSLRTHLFEIVAAVSDGKLHVDWSYSERLHGRQTVENLAAHFKDRLLDFAASVPDTGWDDVEDSYPLSSLQQGILFHTLYELDPAAYFQQFSFVVNGPLQVPALRQAWANALERHAVLRTGFAWTDRDHPVQTVLHTVDLPWTFVDWRSRDASRRAQDFDAFLLDDRKRGFDLQKAPLFRCTLIQEAEDRHRFCWSAHHIILDGWSTAILMKEVFDDYLSLARTGVPALASPAPGYRKYIDWLARHPRAADEAWWRAELAGFRAATPIAADPVRPSAGDAARQDKRREQRFLLDEALTARLQALMRTHRLTLNVLIRAVWALVLRRYARTDDVVFGVTVSGRPPLLDGVESIVGLFINTLPFRVRIAPERPFTEWLAAVHAAQTAMEPHSYSSLVDIQSWSELPARESLFDSLLVFENFPVAAAPDLGPDGIDIVDTRAFAESNYPLTLTVHPDTRLAFRISHDAHRFAPDVVRHMLGAIRELLERFAEDPAQLTGQLADAPAPAASAGGEQRATGSAASPAVEPAAATSTTARAVAPTADESTLLEIWQRIFKRDDIKLSDNYFDLGGHSIIAIQLMANVEKAFDRRLPISCLFENPTIEKLAAALATKEPSAPAGGLVPIRDGGPAAPLFLLPGAGGNVVYFHPLANHLADTHAIHGLEALGLDGSCLPLTRVEDIAARHIERIWPLVGAGPYYLAGHSFGAKVALEMSRQLVAKGAAVKLLAIFDASAPVDSSAETYWQDWDDTEWLVAIAHEIGTFLGTDLQVTRADLVDLDPDGQAGLILERIGDRGSWFADAGSDRLRAYLRVYQANFKSCYAPEAAPLPVPIALFRSTERDPGDYDPSPEVAQLRLDPTWGWSRFSARPVDVMDVPGDHLTMLLDPHAGVLAAHVNQFLEKKRS</sequence>
<dbReference type="Gene3D" id="3.40.47.10">
    <property type="match status" value="2"/>
</dbReference>
<accession>A0A118HTV0</accession>
<evidence type="ECO:0000259" key="13">
    <source>
        <dbReference type="PROSITE" id="PS52004"/>
    </source>
</evidence>
<dbReference type="Gene3D" id="1.10.1200.10">
    <property type="entry name" value="ACP-like"/>
    <property type="match status" value="4"/>
</dbReference>
<dbReference type="InterPro" id="IPR015421">
    <property type="entry name" value="PyrdxlP-dep_Trfase_major"/>
</dbReference>
<dbReference type="PROSITE" id="PS00455">
    <property type="entry name" value="AMP_BINDING"/>
    <property type="match status" value="1"/>
</dbReference>
<dbReference type="PROSITE" id="PS00606">
    <property type="entry name" value="KS3_1"/>
    <property type="match status" value="2"/>
</dbReference>
<dbReference type="SMART" id="SM00825">
    <property type="entry name" value="PKS_KS"/>
    <property type="match status" value="2"/>
</dbReference>
<dbReference type="Pfam" id="PF08659">
    <property type="entry name" value="KR"/>
    <property type="match status" value="1"/>
</dbReference>
<dbReference type="Gene3D" id="3.30.559.30">
    <property type="entry name" value="Nonribosomal peptide synthetase, condensation domain"/>
    <property type="match status" value="3"/>
</dbReference>
<dbReference type="SMART" id="SM01294">
    <property type="entry name" value="PKS_PP_betabranch"/>
    <property type="match status" value="2"/>
</dbReference>
<dbReference type="InterPro" id="IPR013968">
    <property type="entry name" value="PKS_KR"/>
</dbReference>
<dbReference type="InterPro" id="IPR014030">
    <property type="entry name" value="Ketoacyl_synth_N"/>
</dbReference>
<evidence type="ECO:0000256" key="4">
    <source>
        <dbReference type="ARBA" id="ARBA00022490"/>
    </source>
</evidence>
<feature type="domain" description="Carrier" evidence="12">
    <location>
        <begin position="3916"/>
        <end position="3990"/>
    </location>
</feature>
<comment type="caution">
    <text evidence="14">The sequence shown here is derived from an EMBL/GenBank/DDBJ whole genome shotgun (WGS) entry which is preliminary data.</text>
</comment>
<dbReference type="InterPro" id="IPR020845">
    <property type="entry name" value="AMP-binding_CS"/>
</dbReference>
<reference evidence="14 15" key="1">
    <citation type="submission" date="2015-11" db="EMBL/GenBank/DDBJ databases">
        <title>Expanding the genomic diversity of Burkholderia species for the development of highly accurate diagnostics.</title>
        <authorList>
            <person name="Sahl J."/>
            <person name="Keim P."/>
            <person name="Wagner D."/>
        </authorList>
    </citation>
    <scope>NUCLEOTIDE SEQUENCE [LARGE SCALE GENOMIC DNA]</scope>
    <source>
        <strain evidence="14 15">MSMB2036</strain>
    </source>
</reference>
<organism evidence="14 15">
    <name type="scientific">Burkholderia ubonensis</name>
    <dbReference type="NCBI Taxonomy" id="101571"/>
    <lineage>
        <taxon>Bacteria</taxon>
        <taxon>Pseudomonadati</taxon>
        <taxon>Pseudomonadota</taxon>
        <taxon>Betaproteobacteria</taxon>
        <taxon>Burkholderiales</taxon>
        <taxon>Burkholderiaceae</taxon>
        <taxon>Burkholderia</taxon>
        <taxon>Burkholderia cepacia complex</taxon>
    </lineage>
</organism>
<dbReference type="Gene3D" id="3.40.50.980">
    <property type="match status" value="2"/>
</dbReference>
<dbReference type="InterPro" id="IPR015424">
    <property type="entry name" value="PyrdxlP-dep_Trfase"/>
</dbReference>
<dbReference type="SUPFAM" id="SSF53474">
    <property type="entry name" value="alpha/beta-Hydrolases"/>
    <property type="match status" value="1"/>
</dbReference>
<dbReference type="InterPro" id="IPR005814">
    <property type="entry name" value="Aminotrans_3"/>
</dbReference>
<dbReference type="InterPro" id="IPR032821">
    <property type="entry name" value="PKS_assoc"/>
</dbReference>
<dbReference type="InterPro" id="IPR050091">
    <property type="entry name" value="PKS_NRPS_Biosynth_Enz"/>
</dbReference>
<dbReference type="CDD" id="cd00610">
    <property type="entry name" value="OAT_like"/>
    <property type="match status" value="1"/>
</dbReference>
<feature type="compositionally biased region" description="Low complexity" evidence="11">
    <location>
        <begin position="4897"/>
        <end position="4915"/>
    </location>
</feature>
<dbReference type="FunFam" id="3.40.50.12780:FF:000012">
    <property type="entry name" value="Non-ribosomal peptide synthetase"/>
    <property type="match status" value="1"/>
</dbReference>
<evidence type="ECO:0000256" key="1">
    <source>
        <dbReference type="ARBA" id="ARBA00001957"/>
    </source>
</evidence>
<dbReference type="InterPro" id="IPR045851">
    <property type="entry name" value="AMP-bd_C_sf"/>
</dbReference>
<dbReference type="Pfam" id="PF13193">
    <property type="entry name" value="AMP-binding_C"/>
    <property type="match status" value="1"/>
</dbReference>
<dbReference type="InterPro" id="IPR020841">
    <property type="entry name" value="PKS_Beta-ketoAc_synthase_dom"/>
</dbReference>
<dbReference type="Pfam" id="PF00698">
    <property type="entry name" value="Acyl_transf_1"/>
    <property type="match status" value="2"/>
</dbReference>
<dbReference type="InterPro" id="IPR001031">
    <property type="entry name" value="Thioesterase"/>
</dbReference>
<dbReference type="Gene3D" id="3.40.366.10">
    <property type="entry name" value="Malonyl-Coenzyme A Acyl Carrier Protein, domain 2"/>
    <property type="match status" value="2"/>
</dbReference>
<dbReference type="Pfam" id="PF00202">
    <property type="entry name" value="Aminotran_3"/>
    <property type="match status" value="1"/>
</dbReference>
<comment type="similarity">
    <text evidence="9">In the C-terminal section; belongs to the NRP synthetase family.</text>
</comment>
<dbReference type="SMART" id="SM00822">
    <property type="entry name" value="PKS_KR"/>
    <property type="match status" value="1"/>
</dbReference>
<dbReference type="SUPFAM" id="SSF53383">
    <property type="entry name" value="PLP-dependent transferases"/>
    <property type="match status" value="1"/>
</dbReference>
<dbReference type="PANTHER" id="PTHR43775">
    <property type="entry name" value="FATTY ACID SYNTHASE"/>
    <property type="match status" value="1"/>
</dbReference>
<dbReference type="Gene3D" id="3.40.640.10">
    <property type="entry name" value="Type I PLP-dependent aspartate aminotransferase-like (Major domain)"/>
    <property type="match status" value="1"/>
</dbReference>
<dbReference type="InterPro" id="IPR014031">
    <property type="entry name" value="Ketoacyl_synth_C"/>
</dbReference>
<dbReference type="InterPro" id="IPR015422">
    <property type="entry name" value="PyrdxlP-dep_Trfase_small"/>
</dbReference>
<dbReference type="InterPro" id="IPR029058">
    <property type="entry name" value="AB_hydrolase_fold"/>
</dbReference>
<feature type="domain" description="Carrier" evidence="12">
    <location>
        <begin position="2297"/>
        <end position="2375"/>
    </location>
</feature>
<dbReference type="SMART" id="SM00827">
    <property type="entry name" value="PKS_AT"/>
    <property type="match status" value="1"/>
</dbReference>
<dbReference type="GO" id="GO:0005737">
    <property type="term" value="C:cytoplasm"/>
    <property type="evidence" value="ECO:0007669"/>
    <property type="project" value="UniProtKB-SubCell"/>
</dbReference>
<dbReference type="SUPFAM" id="SSF56801">
    <property type="entry name" value="Acetyl-CoA synthetase-like"/>
    <property type="match status" value="1"/>
</dbReference>
<dbReference type="GO" id="GO:0004315">
    <property type="term" value="F:3-oxoacyl-[acyl-carrier-protein] synthase activity"/>
    <property type="evidence" value="ECO:0007669"/>
    <property type="project" value="InterPro"/>
</dbReference>
<protein>
    <submittedName>
        <fullName evidence="14">Non-ribosomal peptide synthetase</fullName>
    </submittedName>
</protein>
<proteinExistence type="inferred from homology"/>
<keyword evidence="4" id="KW-0963">Cytoplasm</keyword>
<evidence type="ECO:0000256" key="3">
    <source>
        <dbReference type="ARBA" id="ARBA00022450"/>
    </source>
</evidence>
<dbReference type="SUPFAM" id="SSF55048">
    <property type="entry name" value="Probable ACP-binding domain of malonyl-CoA ACP transacylase"/>
    <property type="match status" value="1"/>
</dbReference>
<feature type="compositionally biased region" description="Low complexity" evidence="11">
    <location>
        <begin position="1383"/>
        <end position="1405"/>
    </location>
</feature>
<dbReference type="FunFam" id="2.30.38.10:FF:000001">
    <property type="entry name" value="Non-ribosomal peptide synthetase PvdI"/>
    <property type="match status" value="1"/>
</dbReference>
<dbReference type="Pfam" id="PF00550">
    <property type="entry name" value="PP-binding"/>
    <property type="match status" value="4"/>
</dbReference>
<dbReference type="InterPro" id="IPR018201">
    <property type="entry name" value="Ketoacyl_synth_AS"/>
</dbReference>
<dbReference type="CDD" id="cd08955">
    <property type="entry name" value="KR_2_FAS_SDR_x"/>
    <property type="match status" value="1"/>
</dbReference>
<dbReference type="RefSeq" id="WP_059751623.1">
    <property type="nucleotide sequence ID" value="NZ_LOXM01000119.1"/>
</dbReference>
<dbReference type="InterPro" id="IPR020802">
    <property type="entry name" value="TesA-like"/>
</dbReference>
<dbReference type="SUPFAM" id="SSF51735">
    <property type="entry name" value="NAD(P)-binding Rossmann-fold domains"/>
    <property type="match status" value="2"/>
</dbReference>
<name>A0A118HTV0_9BURK</name>
<evidence type="ECO:0000256" key="9">
    <source>
        <dbReference type="ARBA" id="ARBA00029443"/>
    </source>
</evidence>
<dbReference type="Gene3D" id="3.30.70.3290">
    <property type="match status" value="1"/>
</dbReference>
<dbReference type="CDD" id="cd17646">
    <property type="entry name" value="A_NRPS_AB3403-like"/>
    <property type="match status" value="1"/>
</dbReference>
<dbReference type="GO" id="GO:0044550">
    <property type="term" value="P:secondary metabolite biosynthetic process"/>
    <property type="evidence" value="ECO:0007669"/>
    <property type="project" value="UniProtKB-ARBA"/>
</dbReference>
<dbReference type="SMART" id="SM00824">
    <property type="entry name" value="PKS_TE"/>
    <property type="match status" value="1"/>
</dbReference>
<feature type="domain" description="Carrier" evidence="12">
    <location>
        <begin position="1302"/>
        <end position="1376"/>
    </location>
</feature>
<feature type="region of interest" description="Disordered" evidence="11">
    <location>
        <begin position="2480"/>
        <end position="2503"/>
    </location>
</feature>
<dbReference type="Gene3D" id="3.30.559.10">
    <property type="entry name" value="Chloramphenicol acetyltransferase-like domain"/>
    <property type="match status" value="3"/>
</dbReference>
<evidence type="ECO:0000313" key="15">
    <source>
        <dbReference type="Proteomes" id="UP000064029"/>
    </source>
</evidence>
<dbReference type="InterPro" id="IPR016035">
    <property type="entry name" value="Acyl_Trfase/lysoPLipase"/>
</dbReference>
<dbReference type="GO" id="GO:0031177">
    <property type="term" value="F:phosphopantetheine binding"/>
    <property type="evidence" value="ECO:0007669"/>
    <property type="project" value="InterPro"/>
</dbReference>
<dbReference type="NCBIfam" id="TIGR01720">
    <property type="entry name" value="NRPS-para261"/>
    <property type="match status" value="1"/>
</dbReference>
<dbReference type="Pfam" id="PF16197">
    <property type="entry name" value="KAsynt_C_assoc"/>
    <property type="match status" value="1"/>
</dbReference>
<dbReference type="InterPro" id="IPR025110">
    <property type="entry name" value="AMP-bd_C"/>
</dbReference>
<dbReference type="EMBL" id="LOXM01000119">
    <property type="protein sequence ID" value="KVG67743.1"/>
    <property type="molecule type" value="Genomic_DNA"/>
</dbReference>
<dbReference type="Gene3D" id="2.30.38.10">
    <property type="entry name" value="Luciferase, Domain 3"/>
    <property type="match status" value="1"/>
</dbReference>
<feature type="domain" description="Carrier" evidence="12">
    <location>
        <begin position="4916"/>
        <end position="4991"/>
    </location>
</feature>
<evidence type="ECO:0000256" key="5">
    <source>
        <dbReference type="ARBA" id="ARBA00022553"/>
    </source>
</evidence>
<evidence type="ECO:0000256" key="7">
    <source>
        <dbReference type="ARBA" id="ARBA00022898"/>
    </source>
</evidence>
<evidence type="ECO:0000256" key="10">
    <source>
        <dbReference type="ARBA" id="ARBA00054155"/>
    </source>
</evidence>
<dbReference type="SUPFAM" id="SSF47336">
    <property type="entry name" value="ACP-like"/>
    <property type="match status" value="4"/>
</dbReference>
<dbReference type="InterPro" id="IPR001227">
    <property type="entry name" value="Ac_transferase_dom_sf"/>
</dbReference>
<dbReference type="Gene3D" id="3.40.50.720">
    <property type="entry name" value="NAD(P)-binding Rossmann-like Domain"/>
    <property type="match status" value="1"/>
</dbReference>